<evidence type="ECO:0000313" key="5">
    <source>
        <dbReference type="Proteomes" id="UP000077349"/>
    </source>
</evidence>
<dbReference type="InterPro" id="IPR051911">
    <property type="entry name" value="SDR_oxidoreductase"/>
</dbReference>
<name>A0A087PNF0_9PROT</name>
<dbReference type="InterPro" id="IPR036291">
    <property type="entry name" value="NAD(P)-bd_dom_sf"/>
</dbReference>
<organism evidence="4 5">
    <name type="scientific">Acetobacter malorum</name>
    <dbReference type="NCBI Taxonomy" id="178901"/>
    <lineage>
        <taxon>Bacteria</taxon>
        <taxon>Pseudomonadati</taxon>
        <taxon>Pseudomonadota</taxon>
        <taxon>Alphaproteobacteria</taxon>
        <taxon>Acetobacterales</taxon>
        <taxon>Acetobacteraceae</taxon>
        <taxon>Acetobacter</taxon>
    </lineage>
</organism>
<comment type="similarity">
    <text evidence="1 3">Belongs to the short-chain dehydrogenases/reductases (SDR) family.</text>
</comment>
<sequence>MTTWLITGCSSGLGRDLAQAVLERGHNAVITARHIDSVQDMVNAYPGKALAQTLDVTNPDQIKTALQAAEAQFGAIDVLVNNAGYGYRAAIEEGEDADVTALFATNVFGPVSVMKAVLPGMRKRCSGTIVNVSSVAPRIASPGSGYYSASKLALEGISATLRKEVAPLGIKIMVVQPGAFRTDFAGRSLHGSTTTIADYDATVGPRRKAVDKTSGKEPGNPVKAAHVLVDVITGETLPDSLLLGSDAVTWATDAIKAELQEIADWKTVSASTDFS</sequence>
<dbReference type="Pfam" id="PF00106">
    <property type="entry name" value="adh_short"/>
    <property type="match status" value="1"/>
</dbReference>
<dbReference type="PANTHER" id="PTHR43976:SF16">
    <property type="entry name" value="SHORT-CHAIN DEHYDROGENASE_REDUCTASE FAMILY PROTEIN"/>
    <property type="match status" value="1"/>
</dbReference>
<evidence type="ECO:0000313" key="4">
    <source>
        <dbReference type="EMBL" id="OAG77069.1"/>
    </source>
</evidence>
<dbReference type="InterPro" id="IPR020904">
    <property type="entry name" value="Sc_DH/Rdtase_CS"/>
</dbReference>
<reference evidence="4 5" key="1">
    <citation type="submission" date="2016-03" db="EMBL/GenBank/DDBJ databases">
        <title>Draft genome sequence of Acetobacter malorum CECT 7742, a strain isolated from strawberry vinegar.</title>
        <authorList>
            <person name="Sainz F."/>
            <person name="Mas A."/>
            <person name="Torija M.J."/>
        </authorList>
    </citation>
    <scope>NUCLEOTIDE SEQUENCE [LARGE SCALE GENOMIC DNA]</scope>
    <source>
        <strain evidence="4 5">CECT 7742</strain>
    </source>
</reference>
<protein>
    <submittedName>
        <fullName evidence="4">Dehydrogenase with different specificities</fullName>
    </submittedName>
</protein>
<comment type="caution">
    <text evidence="4">The sequence shown here is derived from an EMBL/GenBank/DDBJ whole genome shotgun (WGS) entry which is preliminary data.</text>
</comment>
<dbReference type="InterPro" id="IPR002347">
    <property type="entry name" value="SDR_fam"/>
</dbReference>
<dbReference type="PATRIC" id="fig|178901.10.peg.2848"/>
<dbReference type="GO" id="GO:0016491">
    <property type="term" value="F:oxidoreductase activity"/>
    <property type="evidence" value="ECO:0007669"/>
    <property type="project" value="UniProtKB-KW"/>
</dbReference>
<dbReference type="eggNOG" id="COG4221">
    <property type="taxonomic scope" value="Bacteria"/>
</dbReference>
<evidence type="ECO:0000256" key="2">
    <source>
        <dbReference type="ARBA" id="ARBA00023002"/>
    </source>
</evidence>
<dbReference type="CDD" id="cd05374">
    <property type="entry name" value="17beta-HSD-like_SDR_c"/>
    <property type="match status" value="1"/>
</dbReference>
<dbReference type="SUPFAM" id="SSF51735">
    <property type="entry name" value="NAD(P)-binding Rossmann-fold domains"/>
    <property type="match status" value="1"/>
</dbReference>
<evidence type="ECO:0000256" key="1">
    <source>
        <dbReference type="ARBA" id="ARBA00006484"/>
    </source>
</evidence>
<dbReference type="AlphaFoldDB" id="A0A087PNF0"/>
<proteinExistence type="inferred from homology"/>
<dbReference type="EMBL" id="LVHD01000018">
    <property type="protein sequence ID" value="OAG77069.1"/>
    <property type="molecule type" value="Genomic_DNA"/>
</dbReference>
<dbReference type="PRINTS" id="PR00081">
    <property type="entry name" value="GDHRDH"/>
</dbReference>
<dbReference type="PRINTS" id="PR00080">
    <property type="entry name" value="SDRFAMILY"/>
</dbReference>
<accession>A0A087PNF0</accession>
<dbReference type="NCBIfam" id="NF004824">
    <property type="entry name" value="PRK06180.1"/>
    <property type="match status" value="1"/>
</dbReference>
<dbReference type="Gene3D" id="3.40.50.720">
    <property type="entry name" value="NAD(P)-binding Rossmann-like Domain"/>
    <property type="match status" value="1"/>
</dbReference>
<dbReference type="Proteomes" id="UP000077349">
    <property type="component" value="Unassembled WGS sequence"/>
</dbReference>
<keyword evidence="2" id="KW-0560">Oxidoreductase</keyword>
<dbReference type="STRING" id="178901.AmDm5_2905"/>
<gene>
    <name evidence="4" type="ORF">Amal_02847</name>
</gene>
<dbReference type="PANTHER" id="PTHR43976">
    <property type="entry name" value="SHORT CHAIN DEHYDROGENASE"/>
    <property type="match status" value="1"/>
</dbReference>
<evidence type="ECO:0000256" key="3">
    <source>
        <dbReference type="RuleBase" id="RU000363"/>
    </source>
</evidence>
<dbReference type="PROSITE" id="PS00061">
    <property type="entry name" value="ADH_SHORT"/>
    <property type="match status" value="1"/>
</dbReference>